<dbReference type="PANTHER" id="PTHR46599">
    <property type="entry name" value="PIGGYBAC TRANSPOSABLE ELEMENT-DERIVED PROTEIN 4"/>
    <property type="match status" value="1"/>
</dbReference>
<feature type="region of interest" description="Disordered" evidence="1">
    <location>
        <begin position="48"/>
        <end position="86"/>
    </location>
</feature>
<feature type="domain" description="PiggyBac transposable element-derived protein" evidence="2">
    <location>
        <begin position="127"/>
        <end position="485"/>
    </location>
</feature>
<proteinExistence type="predicted"/>
<dbReference type="PANTHER" id="PTHR46599:SF6">
    <property type="entry name" value="DUAL SPECIFICITY PHOSPHATASE 26"/>
    <property type="match status" value="1"/>
</dbReference>
<evidence type="ECO:0000256" key="1">
    <source>
        <dbReference type="SAM" id="MobiDB-lite"/>
    </source>
</evidence>
<dbReference type="EMBL" id="GECU01006493">
    <property type="protein sequence ID" value="JAT01214.1"/>
    <property type="molecule type" value="Transcribed_RNA"/>
</dbReference>
<evidence type="ECO:0000313" key="3">
    <source>
        <dbReference type="EMBL" id="JAT01214.1"/>
    </source>
</evidence>
<accession>A0A1B6JQP1</accession>
<feature type="compositionally biased region" description="Acidic residues" evidence="1">
    <location>
        <begin position="50"/>
        <end position="77"/>
    </location>
</feature>
<name>A0A1B6JQP1_9HEMI</name>
<dbReference type="InterPro" id="IPR029526">
    <property type="entry name" value="PGBD"/>
</dbReference>
<evidence type="ECO:0000259" key="2">
    <source>
        <dbReference type="Pfam" id="PF13843"/>
    </source>
</evidence>
<protein>
    <recommendedName>
        <fullName evidence="2">PiggyBac transposable element-derived protein domain-containing protein</fullName>
    </recommendedName>
</protein>
<reference evidence="3" key="1">
    <citation type="submission" date="2015-11" db="EMBL/GenBank/DDBJ databases">
        <title>De novo transcriptome assembly of four potential Pierce s Disease insect vectors from Arizona vineyards.</title>
        <authorList>
            <person name="Tassone E.E."/>
        </authorList>
    </citation>
    <scope>NUCLEOTIDE SEQUENCE</scope>
</reference>
<organism evidence="3">
    <name type="scientific">Homalodisca liturata</name>
    <dbReference type="NCBI Taxonomy" id="320908"/>
    <lineage>
        <taxon>Eukaryota</taxon>
        <taxon>Metazoa</taxon>
        <taxon>Ecdysozoa</taxon>
        <taxon>Arthropoda</taxon>
        <taxon>Hexapoda</taxon>
        <taxon>Insecta</taxon>
        <taxon>Pterygota</taxon>
        <taxon>Neoptera</taxon>
        <taxon>Paraneoptera</taxon>
        <taxon>Hemiptera</taxon>
        <taxon>Auchenorrhyncha</taxon>
        <taxon>Membracoidea</taxon>
        <taxon>Cicadellidae</taxon>
        <taxon>Cicadellinae</taxon>
        <taxon>Proconiini</taxon>
        <taxon>Homalodisca</taxon>
    </lineage>
</organism>
<dbReference type="Pfam" id="PF13843">
    <property type="entry name" value="DDE_Tnp_1_7"/>
    <property type="match status" value="1"/>
</dbReference>
<dbReference type="AlphaFoldDB" id="A0A1B6JQP1"/>
<sequence length="599" mass="69013">MNRNEEERLVNLLNSVEREERQEEERLVNPGAIRRQLFLDEPVVAPIGELDSDDEDEDHVSVQEEDTASEQSGEEAEVPFLEASPEYTGKDGVTKWSVHCPRQNVRTPADNLVRGLPGVRQNFDVQNPVAAWRLFFTDEVLDSIVTCTNQRIRKVRPGYTRERDAADTSRNEIEAFIGLLYMAGILRASHLNLYDLWATDGTGVEFFRNCMNLRRFKFLIRVLRFDDADTRKHRKRLDRLAPIRDLFELLVEKCKTNFSVSEYLTVDEMLESFRGRCKFRQFIKNKPAKYGLKIHALTCARTFYTMNLEVYAGKQPPGPFQIQNSGLAVVSRLVQPVSGTGRNITTDNWYTSIPLAETLKNDHNLTLVGTLRKNKKEIPLELIDTRNRPVSSSMFAFKDGKTLLSYCPKKKKVVLLLSTMHHSDEIDPQSGDAKKPFILTFYNSTKGGVDVVDEYKARYSVARTSNRWPLTIFFSLLNTIGLNSYIVYKHKRGDFDIVRREFLKDLAKDLCFNYLVARHGEERLPRQLKRSITQMLGLQEEERPQPAANLEGRCGICNWRKNRKSKTTCHICHKYICREHTVFTCSQCAEEDNDDSTSD</sequence>
<gene>
    <name evidence="3" type="ORF">g.14588</name>
</gene>